<dbReference type="GO" id="GO:0004722">
    <property type="term" value="F:protein serine/threonine phosphatase activity"/>
    <property type="evidence" value="ECO:0007669"/>
    <property type="project" value="UniProtKB-EC"/>
</dbReference>
<dbReference type="EMBL" id="GL984166">
    <property type="protein sequence ID" value="EGR29288.1"/>
    <property type="molecule type" value="Genomic_DNA"/>
</dbReference>
<dbReference type="GeneID" id="14905382"/>
<dbReference type="PROSITE" id="PS00973">
    <property type="entry name" value="USP_2"/>
    <property type="match status" value="1"/>
</dbReference>
<organism evidence="4 5">
    <name type="scientific">Ichthyophthirius multifiliis</name>
    <name type="common">White spot disease agent</name>
    <name type="synonym">Ich</name>
    <dbReference type="NCBI Taxonomy" id="5932"/>
    <lineage>
        <taxon>Eukaryota</taxon>
        <taxon>Sar</taxon>
        <taxon>Alveolata</taxon>
        <taxon>Ciliophora</taxon>
        <taxon>Intramacronucleata</taxon>
        <taxon>Oligohymenophorea</taxon>
        <taxon>Hymenostomatida</taxon>
        <taxon>Ophryoglenina</taxon>
        <taxon>Ichthyophthirius</taxon>
    </lineage>
</organism>
<dbReference type="InterPro" id="IPR029071">
    <property type="entry name" value="Ubiquitin-like_domsf"/>
</dbReference>
<dbReference type="Proteomes" id="UP000008983">
    <property type="component" value="Unassembled WGS sequence"/>
</dbReference>
<dbReference type="InterPro" id="IPR011992">
    <property type="entry name" value="EF-hand-dom_pair"/>
</dbReference>
<dbReference type="InterPro" id="IPR050164">
    <property type="entry name" value="Peptidase_C19"/>
</dbReference>
<dbReference type="STRING" id="857967.G0QZS1"/>
<dbReference type="PROSITE" id="PS50222">
    <property type="entry name" value="EF_HAND_2"/>
    <property type="match status" value="1"/>
</dbReference>
<keyword evidence="4" id="KW-0328">Glycosyltransferase</keyword>
<dbReference type="InterPro" id="IPR018200">
    <property type="entry name" value="USP_CS"/>
</dbReference>
<evidence type="ECO:0000256" key="1">
    <source>
        <dbReference type="SAM" id="Coils"/>
    </source>
</evidence>
<dbReference type="InterPro" id="IPR028889">
    <property type="entry name" value="USP"/>
</dbReference>
<dbReference type="RefSeq" id="XP_004030524.1">
    <property type="nucleotide sequence ID" value="XM_004030476.1"/>
</dbReference>
<gene>
    <name evidence="4" type="ORF">IMG5_159350</name>
</gene>
<dbReference type="PROSITE" id="PS50235">
    <property type="entry name" value="USP_3"/>
    <property type="match status" value="1"/>
</dbReference>
<dbReference type="PANTHER" id="PTHR24006">
    <property type="entry name" value="UBIQUITIN CARBOXYL-TERMINAL HYDROLASE"/>
    <property type="match status" value="1"/>
</dbReference>
<dbReference type="FunFam" id="3.90.70.10:FF:000022">
    <property type="entry name" value="Ubiquitin carboxyl-terminal hydrolase 24"/>
    <property type="match status" value="1"/>
</dbReference>
<dbReference type="GO" id="GO:0005829">
    <property type="term" value="C:cytosol"/>
    <property type="evidence" value="ECO:0007669"/>
    <property type="project" value="TreeGrafter"/>
</dbReference>
<name>G0QZS1_ICHMU</name>
<dbReference type="GO" id="GO:0003887">
    <property type="term" value="F:DNA-directed DNA polymerase activity"/>
    <property type="evidence" value="ECO:0007669"/>
    <property type="project" value="UniProtKB-EC"/>
</dbReference>
<dbReference type="OrthoDB" id="289932at2759"/>
<dbReference type="PANTHER" id="PTHR24006:SF827">
    <property type="entry name" value="UBIQUITIN CARBOXYL-TERMINAL HYDROLASE 34"/>
    <property type="match status" value="1"/>
</dbReference>
<keyword evidence="4" id="KW-0548">Nucleotidyltransferase</keyword>
<evidence type="ECO:0000313" key="5">
    <source>
        <dbReference type="Proteomes" id="UP000008983"/>
    </source>
</evidence>
<keyword evidence="4" id="KW-0808">Transferase</keyword>
<dbReference type="EC" id="3.1.2.15" evidence="4"/>
<dbReference type="EC" id="2.7.7.7" evidence="4"/>
<dbReference type="GO" id="GO:0005509">
    <property type="term" value="F:calcium ion binding"/>
    <property type="evidence" value="ECO:0007669"/>
    <property type="project" value="InterPro"/>
</dbReference>
<dbReference type="SUPFAM" id="SSF54001">
    <property type="entry name" value="Cysteine proteinases"/>
    <property type="match status" value="1"/>
</dbReference>
<dbReference type="GO" id="GO:0005634">
    <property type="term" value="C:nucleus"/>
    <property type="evidence" value="ECO:0007669"/>
    <property type="project" value="TreeGrafter"/>
</dbReference>
<dbReference type="EC" id="3.4.24.69" evidence="4"/>
<feature type="coiled-coil region" evidence="1">
    <location>
        <begin position="2277"/>
        <end position="2331"/>
    </location>
</feature>
<protein>
    <submittedName>
        <fullName evidence="4">Ubiquitin carboxyl-terminal hydrolase family protein, putative</fullName>
        <ecNumber evidence="4">1.12.1.2</ecNumber>
        <ecNumber evidence="4">2.4.1.69</ecNumber>
        <ecNumber evidence="4">2.7.7.7</ecNumber>
        <ecNumber evidence="4">3.1.2.15</ecNumber>
        <ecNumber evidence="4">3.1.3.16</ecNumber>
        <ecNumber evidence="4">3.4.24.69</ecNumber>
    </submittedName>
</protein>
<dbReference type="InterPro" id="IPR001394">
    <property type="entry name" value="Peptidase_C19_UCH"/>
</dbReference>
<dbReference type="GO" id="GO:0004222">
    <property type="term" value="F:metalloendopeptidase activity"/>
    <property type="evidence" value="ECO:0007669"/>
    <property type="project" value="UniProtKB-EC"/>
</dbReference>
<keyword evidence="4" id="KW-0560">Oxidoreductase</keyword>
<dbReference type="GO" id="GO:0047985">
    <property type="term" value="F:hydrogen dehydrogenase activity"/>
    <property type="evidence" value="ECO:0007669"/>
    <property type="project" value="UniProtKB-EC"/>
</dbReference>
<dbReference type="Pfam" id="PF00443">
    <property type="entry name" value="UCH"/>
    <property type="match status" value="1"/>
</dbReference>
<dbReference type="EC" id="3.1.3.16" evidence="4"/>
<keyword evidence="4" id="KW-0378">Hydrolase</keyword>
<feature type="domain" description="EF-hand" evidence="2">
    <location>
        <begin position="597"/>
        <end position="632"/>
    </location>
</feature>
<dbReference type="OMA" id="ESAFNCF"/>
<dbReference type="GO" id="GO:0004843">
    <property type="term" value="F:cysteine-type deubiquitinase activity"/>
    <property type="evidence" value="ECO:0007669"/>
    <property type="project" value="InterPro"/>
</dbReference>
<dbReference type="InParanoid" id="G0QZS1"/>
<dbReference type="InterPro" id="IPR038765">
    <property type="entry name" value="Papain-like_cys_pep_sf"/>
</dbReference>
<dbReference type="SUPFAM" id="SSF54236">
    <property type="entry name" value="Ubiquitin-like"/>
    <property type="match status" value="1"/>
</dbReference>
<dbReference type="EC" id="2.4.1.69" evidence="4"/>
<proteinExistence type="predicted"/>
<dbReference type="InterPro" id="IPR002048">
    <property type="entry name" value="EF_hand_dom"/>
</dbReference>
<dbReference type="GO" id="GO:0008107">
    <property type="term" value="F:galactoside 2-alpha-L-fucosyltransferase activity"/>
    <property type="evidence" value="ECO:0007669"/>
    <property type="project" value="UniProtKB-EC"/>
</dbReference>
<sequence>MQKLFLWFKIKLLQVILYKKYNIFIFFYQFLLKMNELINNKIIEDIYINNIHSEILSRSGDLIKFLSKENALDKKMISQMFTANEKQDQMTKQIFIKQLSQVVKDASKIQKQYFIQNIKQIDIKDLTKEHIQLIYELNKKIQHSINIMKQIINTYSIKFNTYNQNQEKYYEKMTYKHEIVHVLTKNQGLVQNILNNIQYLKEEYVQKTENQQTSSIQQNNYLSRYCNKIKERIEFIKFLNNCLDTENKFINAGFLQSLWKDIVNKAIDLEEVDIMYKWIRDLAEQQGEIIQEIGNFLQEQLLQKPSLVQQISLEGFKCYKVMFIQLNLQNNMLKVIDDQKKNKFYGSDGSHNYNMSIDKKKNECDDLNDKKYKNGQLNYEEGQQNNFQKINYECNDEQQFKFYTVVQPSFLKGFFIFWSNYPNIKKTIDIINALLNESEKKGIGNLKPLNGLVKGEIQNLLINNEATFNYEGNKKIEIKIESNKTIIDLKILIAKNIQTSWDQIKLIRASHFNLLKESDNSKTIGEIRFKNNETITVEKKVVPTLSEVPLTNEDGSLCDRVKIIFIDWFNQFSVDGKMDKENCAKFIHSCANDNCKADDPRVIQTFNEWDDDKDNLLTLENFLSFYKKACFDKISVVWKNLHSHGYRNDLKKLSEIGEEVEDINILPRKILMQNYSFYNLLFSLLDINEVAEQVKSLLNRLPISPEIMNKVVNLEGVKQVKDRNWNQIFDTQNSYKLLYILTIIEYLMEQQDEENKIINNVVNWCEEFIECGGFEQLFIVFKQYSQHDYQKLPCNQKNIISFILRIMKNYLTSLFTNKIPQLYKINYYATQIKFSLDIIDENLRNLEETDFQNLKEKLNGKLGEMILNTLDLKQILKKLIEILHNILSGISDLESEDRVIIDFSWCIIIDITLFDNQTRKILYESELFESIVMNGLFNQNLTVRRIFSNGLYLISRYDRSKFSENLLRILLENIPNCKDVSKSDCNQYYNLFCKVIQESKFINDFQIDYATLVVNMIQNIKSHVSQETREGNKCDKMLIGFLNMCDKIFSLIQPSQVSKVVDLVEFASYLFNTCLFVKNPQNILEDMSFESIQQMNYVQYNPDFYIKCKQQESRKAAYNVLTTLSKEDIRIYRQIVEKELPQVIDSVKTPAIWNYKHSNEQKSHQNYVGIKNLSQMCYMNSMLQQFYMTSTFRYALLSAQDEQEINLTEYKGIQIDDNVLHQLQRMFSFLDLSDRQDYNPIGFCFSFKDYSGQPVNVGIQQDTQEFLNMIFDKLEHSLKQTPYKSILQSIFGGQTVSSLTCLQCGSTTSRDELFYTLSLTVNGCNNLNESFQKMIEGEIISDYLCDNCQRRCDQARRICLNQLPNILIIHLQRIVFDLDTFANKKINTRLEFPHILNTYKYTREFSDLQKILEAKDQDIPYLEKKDSTLIDEKIENHEDNLQYQYKLKGVTVHSGTAEGGHYYSYVNYKDDKWIEMNDSKIKEFDALNIESECFGGLSQKQGDNWWEKEETQKSAYILIYEKTLKNTIKIYDKNIDYYSFQKRVIPRSLYEEVWLDNHFYMQDKHIYSIEFFTFFKNIVLQMPKPDDYIPQQNTFYNKFEQISEENQILYQNLLNISLKLIFNVLLKANDNLALKDLIIQIKQIIDLIPQYVFLFCKTFIFENQKQIIEIFTNCQDAFTRQNICQLLVYAINIFVSFSYTSGNNQDQFLVFEGFLDSFLDILNTEVAKNWLKMQHYLEFWRDFVQGGEYQVQWAFQKEFIARFIDFFLGKSSPLTCFGEKKHEIGNKFVQSSFQPLIQLVYYLVCRSSIIPSEEKQYELSQNDKICLENQEFYQRCMIENYDIQCLGYLIVYMCYNNMQMSEMINKLILKNIYKSTNDYLKQYLDLVHYFLNINDQFSKYRIELLFGYPNLKNNYISNNYLSNQHFSIECKTNDLDAQIYFYETKYKDDNCMPLLNQMLHFKRQNESVCLNLINACLQLCKTNPLIFDFVIKSPAPNYSCPLYTSWIRPMVENVLQDTIRYYQNSQKENFLKGILSLCDELENSILINYQNFDSLKPNYFLGKTCQEYLVEEKVLGEQNGQKVILNVFDMEIYYADSFPDGKTNLSFPENIKNFNMLLFSQIDLQNSNIQCIFSYNQNQNNNIDYKKPAINIKQINEDKNQFYNSDDEQQRGDNNRLFKVQKISITKSAEKNNDDKQKDLDSDSSTKAVYKYTQKTNTNYENNNKNINNNDINPAVNNNYINDAAPCNSEVEIEQNNEEVNQAQSQQVENNINQIIYTNQQHQQMEEEQQKEELINNKQNEHNLEEEEENINNYTNKVSEVQNKIINENIQLLTTINLNVNVGIVARKMLIKNMTDKTVQVSMLFKLPQQSQQELTKAQQNFLFKYNQPLPSATVFTIPPNTSETVLCIAKYFPEIPFDQYEGLYEISFVDNISNNNNQVNKNNQISNQNIGCDPIVEYEPQQIPVMGPLNHNQEDFGYQLTDAEAQQIAQQASDEQTNNSQFKSCLTCTYEQPAQNIMCEMCYTSFK</sequence>
<reference evidence="4 5" key="1">
    <citation type="submission" date="2011-07" db="EMBL/GenBank/DDBJ databases">
        <authorList>
            <person name="Coyne R."/>
            <person name="Brami D."/>
            <person name="Johnson J."/>
            <person name="Hostetler J."/>
            <person name="Hannick L."/>
            <person name="Clark T."/>
            <person name="Cassidy-Hanley D."/>
            <person name="Inman J."/>
        </authorList>
    </citation>
    <scope>NUCLEOTIDE SEQUENCE [LARGE SCALE GENOMIC DNA]</scope>
    <source>
        <strain evidence="4 5">G5</strain>
    </source>
</reference>
<dbReference type="SUPFAM" id="SSF47473">
    <property type="entry name" value="EF-hand"/>
    <property type="match status" value="1"/>
</dbReference>
<evidence type="ECO:0000259" key="2">
    <source>
        <dbReference type="PROSITE" id="PS50222"/>
    </source>
</evidence>
<dbReference type="Gene3D" id="3.90.70.10">
    <property type="entry name" value="Cysteine proteinases"/>
    <property type="match status" value="1"/>
</dbReference>
<evidence type="ECO:0000259" key="3">
    <source>
        <dbReference type="PROSITE" id="PS50235"/>
    </source>
</evidence>
<evidence type="ECO:0000313" key="4">
    <source>
        <dbReference type="EMBL" id="EGR29288.1"/>
    </source>
</evidence>
<keyword evidence="5" id="KW-1185">Reference proteome</keyword>
<dbReference type="GO" id="GO:0016579">
    <property type="term" value="P:protein deubiquitination"/>
    <property type="evidence" value="ECO:0007669"/>
    <property type="project" value="InterPro"/>
</dbReference>
<keyword evidence="1" id="KW-0175">Coiled coil</keyword>
<accession>G0QZS1</accession>
<dbReference type="EC" id="1.12.1.2" evidence="4"/>
<dbReference type="eggNOG" id="KOG1866">
    <property type="taxonomic scope" value="Eukaryota"/>
</dbReference>
<feature type="domain" description="USP" evidence="3">
    <location>
        <begin position="1168"/>
        <end position="1523"/>
    </location>
</feature>